<proteinExistence type="predicted"/>
<protein>
    <recommendedName>
        <fullName evidence="3">XRE family transcriptional regulator</fullName>
    </recommendedName>
</protein>
<dbReference type="RefSeq" id="WP_253890465.1">
    <property type="nucleotide sequence ID" value="NZ_BAAAVB010000003.1"/>
</dbReference>
<comment type="caution">
    <text evidence="1">The sequence shown here is derived from an EMBL/GenBank/DDBJ whole genome shotgun (WGS) entry which is preliminary data.</text>
</comment>
<evidence type="ECO:0000313" key="2">
    <source>
        <dbReference type="Proteomes" id="UP001205185"/>
    </source>
</evidence>
<reference evidence="1 2" key="1">
    <citation type="submission" date="2022-06" db="EMBL/GenBank/DDBJ databases">
        <title>Genomic Encyclopedia of Archaeal and Bacterial Type Strains, Phase II (KMG-II): from individual species to whole genera.</title>
        <authorList>
            <person name="Goeker M."/>
        </authorList>
    </citation>
    <scope>NUCLEOTIDE SEQUENCE [LARGE SCALE GENOMIC DNA]</scope>
    <source>
        <strain evidence="1 2">DSM 44255</strain>
    </source>
</reference>
<accession>A0ABT1IKU1</accession>
<dbReference type="Proteomes" id="UP001205185">
    <property type="component" value="Unassembled WGS sequence"/>
</dbReference>
<keyword evidence="2" id="KW-1185">Reference proteome</keyword>
<sequence>MTADALADALRRGPFHVALRTAIEHRGLSLARLRAHLSRIEVSVAESTLSYWQRGLRHPDMPHALTAVRGLETVLGLPTDSLVVLIGPRQRGSRARKPSASFAELVVAGPTTRELLAQLGVDPERCNAGLELQMTHERVTIAADRTQGRIQTRLVSVAREPGIDRYVAVYHGEPGCDIERVRVTAGDGCRLGRVRRREICVAFELMFDRRLAEGDTVVLSYAVDDSSGLECPGYFRIFREPGGPFLLQLELPPADLPARCVQEVRTNDLRPPSISQDLYCDRGYIVSAYYSGVDRGIAGIALEWPQNPANPVVDPVP</sequence>
<dbReference type="EMBL" id="JAMTCO010000016">
    <property type="protein sequence ID" value="MCP2273267.1"/>
    <property type="molecule type" value="Genomic_DNA"/>
</dbReference>
<evidence type="ECO:0008006" key="3">
    <source>
        <dbReference type="Google" id="ProtNLM"/>
    </source>
</evidence>
<evidence type="ECO:0000313" key="1">
    <source>
        <dbReference type="EMBL" id="MCP2273267.1"/>
    </source>
</evidence>
<gene>
    <name evidence="1" type="ORF">LV75_005796</name>
</gene>
<name>A0ABT1IKU1_9PSEU</name>
<organism evidence="1 2">
    <name type="scientific">Actinokineospora diospyrosa</name>
    <dbReference type="NCBI Taxonomy" id="103728"/>
    <lineage>
        <taxon>Bacteria</taxon>
        <taxon>Bacillati</taxon>
        <taxon>Actinomycetota</taxon>
        <taxon>Actinomycetes</taxon>
        <taxon>Pseudonocardiales</taxon>
        <taxon>Pseudonocardiaceae</taxon>
        <taxon>Actinokineospora</taxon>
    </lineage>
</organism>